<dbReference type="AlphaFoldDB" id="A0A5M9MNT7"/>
<evidence type="ECO:0000259" key="2">
    <source>
        <dbReference type="Pfam" id="PF17111"/>
    </source>
</evidence>
<evidence type="ECO:0000313" key="3">
    <source>
        <dbReference type="EMBL" id="KAA8646129.1"/>
    </source>
</evidence>
<name>A0A5M9MNT7_9EURO</name>
<dbReference type="Proteomes" id="UP000324241">
    <property type="component" value="Unassembled WGS sequence"/>
</dbReference>
<dbReference type="RefSeq" id="XP_033425490.1">
    <property type="nucleotide sequence ID" value="XM_033572175.1"/>
</dbReference>
<dbReference type="EMBL" id="QUQM01000007">
    <property type="protein sequence ID" value="KAA8646129.1"/>
    <property type="molecule type" value="Genomic_DNA"/>
</dbReference>
<evidence type="ECO:0000313" key="4">
    <source>
        <dbReference type="Proteomes" id="UP000324241"/>
    </source>
</evidence>
<proteinExistence type="predicted"/>
<organism evidence="3 4">
    <name type="scientific">Aspergillus tanneri</name>
    <dbReference type="NCBI Taxonomy" id="1220188"/>
    <lineage>
        <taxon>Eukaryota</taxon>
        <taxon>Fungi</taxon>
        <taxon>Dikarya</taxon>
        <taxon>Ascomycota</taxon>
        <taxon>Pezizomycotina</taxon>
        <taxon>Eurotiomycetes</taxon>
        <taxon>Eurotiomycetidae</taxon>
        <taxon>Eurotiales</taxon>
        <taxon>Aspergillaceae</taxon>
        <taxon>Aspergillus</taxon>
        <taxon>Aspergillus subgen. Circumdati</taxon>
    </lineage>
</organism>
<feature type="region of interest" description="Disordered" evidence="1">
    <location>
        <begin position="222"/>
        <end position="264"/>
    </location>
</feature>
<dbReference type="GeneID" id="54330257"/>
<gene>
    <name evidence="3" type="ORF">ATNIH1004_007555</name>
</gene>
<dbReference type="Pfam" id="PF17111">
    <property type="entry name" value="PigL_N"/>
    <property type="match status" value="1"/>
</dbReference>
<dbReference type="InterPro" id="IPR031348">
    <property type="entry name" value="PigL_N"/>
</dbReference>
<protein>
    <recommendedName>
        <fullName evidence="2">Azaphilone pigments biosynthesis cluster protein L N-terminal domain-containing protein</fullName>
    </recommendedName>
</protein>
<evidence type="ECO:0000256" key="1">
    <source>
        <dbReference type="SAM" id="MobiDB-lite"/>
    </source>
</evidence>
<sequence>MRHTSKVSHQVIQEYNEMIQDTAYNLEVHLQQIDEKMTTDLEDEREVTKQCLRVCEDAKSYIESLTNRETHLLQGEGSPQTTAEYDMRQFFEAQLLTRQALYENRDSFAQIISRLGKRLESLEDTNTPKQCLEVCKVASEVSRQKIYRIGEVTADGDSDQVVVTTLADLFDIKKALSKGNSAQLVGSMTDESLRHLAEKRYTSRFGALASDLDSIEAGTTNSSSIFETPKNKHAFSSQTPGPETRCKRPSSNEMRKRATGGATG</sequence>
<accession>A0A5M9MNT7</accession>
<comment type="caution">
    <text evidence="3">The sequence shown here is derived from an EMBL/GenBank/DDBJ whole genome shotgun (WGS) entry which is preliminary data.</text>
</comment>
<dbReference type="OrthoDB" id="428260at2759"/>
<feature type="domain" description="Azaphilone pigments biosynthesis cluster protein L N-terminal" evidence="2">
    <location>
        <begin position="3"/>
        <end position="56"/>
    </location>
</feature>
<reference evidence="3 4" key="1">
    <citation type="submission" date="2019-08" db="EMBL/GenBank/DDBJ databases">
        <title>The genome sequence of a newly discovered highly antifungal drug resistant Aspergillus species, Aspergillus tanneri NIH 1004.</title>
        <authorList>
            <person name="Mounaud S."/>
            <person name="Singh I."/>
            <person name="Joardar V."/>
            <person name="Pakala S."/>
            <person name="Pakala S."/>
            <person name="Venepally P."/>
            <person name="Chung J.K."/>
            <person name="Losada L."/>
            <person name="Nierman W.C."/>
        </authorList>
    </citation>
    <scope>NUCLEOTIDE SEQUENCE [LARGE SCALE GENOMIC DNA]</scope>
    <source>
        <strain evidence="3 4">NIH1004</strain>
    </source>
</reference>